<evidence type="ECO:0000256" key="2">
    <source>
        <dbReference type="PIRSR" id="PIRSR001359-2"/>
    </source>
</evidence>
<dbReference type="EMBL" id="JASUBT010000003">
    <property type="protein sequence ID" value="MDL4935258.1"/>
    <property type="molecule type" value="Genomic_DNA"/>
</dbReference>
<dbReference type="EMBL" id="JABXJK010000029">
    <property type="protein sequence ID" value="MBA0972162.1"/>
    <property type="molecule type" value="Genomic_DNA"/>
</dbReference>
<evidence type="ECO:0000256" key="3">
    <source>
        <dbReference type="PIRSR" id="PIRSR001359-3"/>
    </source>
</evidence>
<feature type="binding site" evidence="2">
    <location>
        <begin position="208"/>
        <end position="210"/>
    </location>
    <ligand>
        <name>dihydroxyacetone phosphate</name>
        <dbReference type="ChEBI" id="CHEBI:57642"/>
    </ligand>
</feature>
<keyword evidence="3" id="KW-0862">Zinc</keyword>
<comment type="cofactor">
    <cofactor evidence="3">
        <name>Zn(2+)</name>
        <dbReference type="ChEBI" id="CHEBI:29105"/>
    </cofactor>
    <text evidence="3">Binds 2 Zn(2+) ions per subunit. One is catalytic and the other provides a structural contribution.</text>
</comment>
<accession>A0A2K3QW23</accession>
<dbReference type="PANTHER" id="PTHR30304:SF0">
    <property type="entry name" value="D-TAGATOSE-1,6-BISPHOSPHATE ALDOLASE SUBUNIT GATY-RELATED"/>
    <property type="match status" value="1"/>
</dbReference>
<reference evidence="6 7" key="1">
    <citation type="submission" date="2020-03" db="EMBL/GenBank/DDBJ databases">
        <title>Characterization of ganglioside-mimicking enterococci.</title>
        <authorList>
            <person name="Patry R.T."/>
            <person name="Nothaft H."/>
            <person name="Bridger R."/>
            <person name="Shajahan A."/>
            <person name="Huynh S."/>
            <person name="Sanchez S."/>
            <person name="Azadi P."/>
            <person name="Cooper K."/>
            <person name="Miller W.G."/>
            <person name="Parker C.T."/>
            <person name="Wells L."/>
            <person name="Szymanski C.M."/>
        </authorList>
    </citation>
    <scope>NUCLEOTIDE SEQUENCE [LARGE SCALE GENOMIC DNA]</scope>
    <source>
        <strain evidence="6 7">EGM181</strain>
    </source>
</reference>
<feature type="active site" description="Proton donor" evidence="1">
    <location>
        <position position="81"/>
    </location>
</feature>
<evidence type="ECO:0000313" key="9">
    <source>
        <dbReference type="Proteomes" id="UP001241571"/>
    </source>
</evidence>
<feature type="binding site" evidence="2">
    <location>
        <position position="180"/>
    </location>
    <ligand>
        <name>dihydroxyacetone phosphate</name>
        <dbReference type="ChEBI" id="CHEBI:57642"/>
    </ligand>
</feature>
<dbReference type="SUPFAM" id="SSF51569">
    <property type="entry name" value="Aldolase"/>
    <property type="match status" value="1"/>
</dbReference>
<dbReference type="EMBL" id="CP050485">
    <property type="protein sequence ID" value="QOG28871.1"/>
    <property type="molecule type" value="Genomic_DNA"/>
</dbReference>
<feature type="binding site" evidence="3">
    <location>
        <position position="133"/>
    </location>
    <ligand>
        <name>Zn(2+)</name>
        <dbReference type="ChEBI" id="CHEBI:29105"/>
        <label>2</label>
    </ligand>
</feature>
<dbReference type="AlphaFoldDB" id="A0A2K3QW23"/>
<dbReference type="Proteomes" id="UP000516696">
    <property type="component" value="Chromosome"/>
</dbReference>
<feature type="binding site" evidence="3">
    <location>
        <position position="82"/>
    </location>
    <ligand>
        <name>Zn(2+)</name>
        <dbReference type="ChEBI" id="CHEBI:29105"/>
        <label>1</label>
        <note>catalytic</note>
    </ligand>
</feature>
<evidence type="ECO:0000313" key="7">
    <source>
        <dbReference type="Proteomes" id="UP000516696"/>
    </source>
</evidence>
<feature type="binding site" evidence="3">
    <location>
        <position position="103"/>
    </location>
    <ligand>
        <name>Zn(2+)</name>
        <dbReference type="ChEBI" id="CHEBI:29105"/>
        <label>2</label>
    </ligand>
</feature>
<dbReference type="NCBIfam" id="TIGR00167">
    <property type="entry name" value="cbbA"/>
    <property type="match status" value="1"/>
</dbReference>
<keyword evidence="3" id="KW-0479">Metal-binding</keyword>
<proteinExistence type="predicted"/>
<dbReference type="Gene3D" id="3.20.20.70">
    <property type="entry name" value="Aldolase class I"/>
    <property type="match status" value="1"/>
</dbReference>
<dbReference type="PANTHER" id="PTHR30304">
    <property type="entry name" value="D-TAGATOSE-1,6-BISPHOSPHATE ALDOLASE"/>
    <property type="match status" value="1"/>
</dbReference>
<feature type="binding site" evidence="3">
    <location>
        <position position="179"/>
    </location>
    <ligand>
        <name>Zn(2+)</name>
        <dbReference type="ChEBI" id="CHEBI:29105"/>
        <label>1</label>
        <note>catalytic</note>
    </ligand>
</feature>
<evidence type="ECO:0000313" key="8">
    <source>
        <dbReference type="Proteomes" id="UP000571857"/>
    </source>
</evidence>
<dbReference type="GO" id="GO:0016832">
    <property type="term" value="F:aldehyde-lyase activity"/>
    <property type="evidence" value="ECO:0007669"/>
    <property type="project" value="InterPro"/>
</dbReference>
<gene>
    <name evidence="6" type="ORF">EGM181_17135</name>
    <name evidence="4" type="ORF">HWH42_06120</name>
    <name evidence="5" type="ORF">QRX88_05935</name>
</gene>
<dbReference type="GO" id="GO:0008270">
    <property type="term" value="F:zinc ion binding"/>
    <property type="evidence" value="ECO:0007669"/>
    <property type="project" value="InterPro"/>
</dbReference>
<feature type="binding site" evidence="3">
    <location>
        <position position="207"/>
    </location>
    <ligand>
        <name>Zn(2+)</name>
        <dbReference type="ChEBI" id="CHEBI:29105"/>
        <label>1</label>
        <note>catalytic</note>
    </ligand>
</feature>
<dbReference type="InterPro" id="IPR000771">
    <property type="entry name" value="FBA_II"/>
</dbReference>
<dbReference type="InterPro" id="IPR050246">
    <property type="entry name" value="Class_II_FBP_aldolase"/>
</dbReference>
<evidence type="ECO:0000256" key="1">
    <source>
        <dbReference type="PIRSR" id="PIRSR001359-1"/>
    </source>
</evidence>
<dbReference type="Proteomes" id="UP000571857">
    <property type="component" value="Unassembled WGS sequence"/>
</dbReference>
<dbReference type="Pfam" id="PF01116">
    <property type="entry name" value="F_bP_aldolase"/>
    <property type="match status" value="1"/>
</dbReference>
<evidence type="ECO:0000313" key="4">
    <source>
        <dbReference type="EMBL" id="MBA0972162.1"/>
    </source>
</evidence>
<dbReference type="GO" id="GO:0005975">
    <property type="term" value="P:carbohydrate metabolic process"/>
    <property type="evidence" value="ECO:0007669"/>
    <property type="project" value="InterPro"/>
</dbReference>
<reference evidence="5 9" key="3">
    <citation type="submission" date="2023-06" db="EMBL/GenBank/DDBJ databases">
        <title>Acute promotion of culturable opportunistic pathogens and persistent increase of antibiotic resistance following antibiotic exposure in mouse gut microbiota.</title>
        <authorList>
            <person name="Li L."/>
            <person name="Wang B."/>
            <person name="Sun Y."/>
            <person name="Wang M."/>
            <person name="Xu H."/>
        </authorList>
    </citation>
    <scope>NUCLEOTIDE SEQUENCE [LARGE SCALE GENOMIC DNA]</scope>
    <source>
        <strain evidence="5 9">CRI2_2</strain>
    </source>
</reference>
<evidence type="ECO:0000313" key="6">
    <source>
        <dbReference type="EMBL" id="QOG28871.1"/>
    </source>
</evidence>
<dbReference type="CDD" id="cd00947">
    <property type="entry name" value="TBP_aldolase_IIB"/>
    <property type="match status" value="1"/>
</dbReference>
<name>A0A2K3QW23_ENTGA</name>
<feature type="binding site" evidence="2">
    <location>
        <begin position="229"/>
        <end position="232"/>
    </location>
    <ligand>
        <name>dihydroxyacetone phosphate</name>
        <dbReference type="ChEBI" id="CHEBI:57642"/>
    </ligand>
</feature>
<dbReference type="PROSITE" id="PS00806">
    <property type="entry name" value="ALDOLASE_CLASS_II_2"/>
    <property type="match status" value="1"/>
</dbReference>
<reference evidence="4 8" key="2">
    <citation type="submission" date="2020-06" db="EMBL/GenBank/DDBJ databases">
        <title>Crossreactivity between MHC class I-restricted antigens from cancer cells and an enterococcal bacteriophage.</title>
        <authorList>
            <person name="Fluckiger A."/>
            <person name="Daillere R."/>
            <person name="Sassi M."/>
            <person name="Cattoir V."/>
            <person name="Kroemer G."/>
            <person name="Zitvogel L."/>
        </authorList>
    </citation>
    <scope>NUCLEOTIDE SEQUENCE [LARGE SCALE GENOMIC DNA]</scope>
    <source>
        <strain evidence="4 8">EG4</strain>
    </source>
</reference>
<organism evidence="5 9">
    <name type="scientific">Enterococcus gallinarum</name>
    <dbReference type="NCBI Taxonomy" id="1353"/>
    <lineage>
        <taxon>Bacteria</taxon>
        <taxon>Bacillati</taxon>
        <taxon>Bacillota</taxon>
        <taxon>Bacilli</taxon>
        <taxon>Lactobacillales</taxon>
        <taxon>Enterococcaceae</taxon>
        <taxon>Enterococcus</taxon>
    </lineage>
</organism>
<protein>
    <submittedName>
        <fullName evidence="5">Class II fructose-bisphosphate aldolase family protein</fullName>
    </submittedName>
</protein>
<dbReference type="PIRSF" id="PIRSF001359">
    <property type="entry name" value="F_bP_aldolase_II"/>
    <property type="match status" value="1"/>
</dbReference>
<dbReference type="RefSeq" id="WP_081131127.1">
    <property type="nucleotide sequence ID" value="NZ_BSYC01000001.1"/>
</dbReference>
<dbReference type="Proteomes" id="UP001241571">
    <property type="component" value="Unassembled WGS sequence"/>
</dbReference>
<dbReference type="InterPro" id="IPR013785">
    <property type="entry name" value="Aldolase_TIM"/>
</dbReference>
<evidence type="ECO:0000313" key="5">
    <source>
        <dbReference type="EMBL" id="MDL4935258.1"/>
    </source>
</evidence>
<sequence>MYTTLKEVTKTAEELNFTVGAFNTHNLEMLPAMLRAAKEMGAPIIIQTSVDTAKYIGMNVLVHVMKAIAEEEMVDAVLHLDHARDFDDIKEAIDSGYTSVMYDGSHLPFKENILKTKAVVEYAHAHGVSVEGELGTIGGTEEGIHVAEDDKVYTKPEDALVFVKETGVDALAIAIGTNHGQFKSKTEVNIPLLKEIDARVDVPLVIHGGTGVKEEDYPALINNGIRKFNVGTELLVQWTKAAKTTFGETEINKSLRHNVIPANEAIKETVKHKIGLFMNVESPTSLRKVK</sequence>